<evidence type="ECO:0000256" key="3">
    <source>
        <dbReference type="ARBA" id="ARBA00022723"/>
    </source>
</evidence>
<dbReference type="SUPFAM" id="SSF53098">
    <property type="entry name" value="Ribonuclease H-like"/>
    <property type="match status" value="1"/>
</dbReference>
<dbReference type="InterPro" id="IPR036397">
    <property type="entry name" value="RNaseH_sf"/>
</dbReference>
<dbReference type="GO" id="GO:0008408">
    <property type="term" value="F:3'-5' exonuclease activity"/>
    <property type="evidence" value="ECO:0007669"/>
    <property type="project" value="InterPro"/>
</dbReference>
<dbReference type="InterPro" id="IPR051132">
    <property type="entry name" value="3-5_Exonuclease_domain"/>
</dbReference>
<dbReference type="InterPro" id="IPR012337">
    <property type="entry name" value="RNaseH-like_sf"/>
</dbReference>
<keyword evidence="13" id="KW-1185">Reference proteome</keyword>
<comment type="caution">
    <text evidence="12">The sequence shown here is derived from an EMBL/GenBank/DDBJ whole genome shotgun (WGS) entry which is preliminary data.</text>
</comment>
<evidence type="ECO:0000256" key="4">
    <source>
        <dbReference type="ARBA" id="ARBA00022801"/>
    </source>
</evidence>
<evidence type="ECO:0000256" key="8">
    <source>
        <dbReference type="ARBA" id="ARBA00040531"/>
    </source>
</evidence>
<dbReference type="GO" id="GO:0046872">
    <property type="term" value="F:metal ion binding"/>
    <property type="evidence" value="ECO:0007669"/>
    <property type="project" value="UniProtKB-KW"/>
</dbReference>
<dbReference type="PANTHER" id="PTHR13620:SF109">
    <property type="entry name" value="3'-5' EXONUCLEASE"/>
    <property type="match status" value="1"/>
</dbReference>
<keyword evidence="3" id="KW-0479">Metal-binding</keyword>
<evidence type="ECO:0000256" key="6">
    <source>
        <dbReference type="ARBA" id="ARBA00022842"/>
    </source>
</evidence>
<evidence type="ECO:0000259" key="11">
    <source>
        <dbReference type="Pfam" id="PF01612"/>
    </source>
</evidence>
<keyword evidence="2" id="KW-0540">Nuclease</keyword>
<dbReference type="Proteomes" id="UP000646827">
    <property type="component" value="Unassembled WGS sequence"/>
</dbReference>
<gene>
    <name evidence="12" type="ORF">INT45_009359</name>
</gene>
<dbReference type="Gene3D" id="3.30.420.10">
    <property type="entry name" value="Ribonuclease H-like superfamily/Ribonuclease H"/>
    <property type="match status" value="1"/>
</dbReference>
<accession>A0A8H7S6W8</accession>
<evidence type="ECO:0000256" key="10">
    <source>
        <dbReference type="SAM" id="MobiDB-lite"/>
    </source>
</evidence>
<dbReference type="AlphaFoldDB" id="A0A8H7S6W8"/>
<dbReference type="EMBL" id="JAEPRB010000052">
    <property type="protein sequence ID" value="KAG2223907.1"/>
    <property type="molecule type" value="Genomic_DNA"/>
</dbReference>
<dbReference type="GO" id="GO:0003676">
    <property type="term" value="F:nucleic acid binding"/>
    <property type="evidence" value="ECO:0007669"/>
    <property type="project" value="InterPro"/>
</dbReference>
<feature type="domain" description="3'-5' exonuclease" evidence="11">
    <location>
        <begin position="6"/>
        <end position="155"/>
    </location>
</feature>
<proteinExistence type="predicted"/>
<organism evidence="12 13">
    <name type="scientific">Circinella minor</name>
    <dbReference type="NCBI Taxonomy" id="1195481"/>
    <lineage>
        <taxon>Eukaryota</taxon>
        <taxon>Fungi</taxon>
        <taxon>Fungi incertae sedis</taxon>
        <taxon>Mucoromycota</taxon>
        <taxon>Mucoromycotina</taxon>
        <taxon>Mucoromycetes</taxon>
        <taxon>Mucorales</taxon>
        <taxon>Lichtheimiaceae</taxon>
        <taxon>Circinella</taxon>
    </lineage>
</organism>
<keyword evidence="4" id="KW-0378">Hydrolase</keyword>
<dbReference type="GO" id="GO:0005634">
    <property type="term" value="C:nucleus"/>
    <property type="evidence" value="ECO:0007669"/>
    <property type="project" value="UniProtKB-SubCell"/>
</dbReference>
<evidence type="ECO:0000256" key="7">
    <source>
        <dbReference type="ARBA" id="ARBA00023242"/>
    </source>
</evidence>
<evidence type="ECO:0000256" key="2">
    <source>
        <dbReference type="ARBA" id="ARBA00022722"/>
    </source>
</evidence>
<evidence type="ECO:0000313" key="12">
    <source>
        <dbReference type="EMBL" id="KAG2223907.1"/>
    </source>
</evidence>
<reference evidence="12 13" key="1">
    <citation type="submission" date="2020-12" db="EMBL/GenBank/DDBJ databases">
        <title>Metabolic potential, ecology and presence of endohyphal bacteria is reflected in genomic diversity of Mucoromycotina.</title>
        <authorList>
            <person name="Muszewska A."/>
            <person name="Okrasinska A."/>
            <person name="Steczkiewicz K."/>
            <person name="Drgas O."/>
            <person name="Orlowska M."/>
            <person name="Perlinska-Lenart U."/>
            <person name="Aleksandrzak-Piekarczyk T."/>
            <person name="Szatraj K."/>
            <person name="Zielenkiewicz U."/>
            <person name="Pilsyk S."/>
            <person name="Malc E."/>
            <person name="Mieczkowski P."/>
            <person name="Kruszewska J.S."/>
            <person name="Biernat P."/>
            <person name="Pawlowska J."/>
        </authorList>
    </citation>
    <scope>NUCLEOTIDE SEQUENCE [LARGE SCALE GENOMIC DNA]</scope>
    <source>
        <strain evidence="12 13">CBS 142.35</strain>
    </source>
</reference>
<dbReference type="PANTHER" id="PTHR13620">
    <property type="entry name" value="3-5 EXONUCLEASE"/>
    <property type="match status" value="1"/>
</dbReference>
<protein>
    <recommendedName>
        <fullName evidence="8">3'-5' exonuclease</fullName>
    </recommendedName>
    <alternativeName>
        <fullName evidence="9">Werner Syndrome-like exonuclease</fullName>
    </alternativeName>
</protein>
<dbReference type="GO" id="GO:0006139">
    <property type="term" value="P:nucleobase-containing compound metabolic process"/>
    <property type="evidence" value="ECO:0007669"/>
    <property type="project" value="InterPro"/>
</dbReference>
<feature type="compositionally biased region" description="Acidic residues" evidence="10">
    <location>
        <begin position="248"/>
        <end position="262"/>
    </location>
</feature>
<evidence type="ECO:0000256" key="1">
    <source>
        <dbReference type="ARBA" id="ARBA00004123"/>
    </source>
</evidence>
<feature type="region of interest" description="Disordered" evidence="10">
    <location>
        <begin position="239"/>
        <end position="262"/>
    </location>
</feature>
<comment type="subcellular location">
    <subcellularLocation>
        <location evidence="1">Nucleus</location>
    </subcellularLocation>
</comment>
<name>A0A8H7S6W8_9FUNG</name>
<dbReference type="CDD" id="cd06141">
    <property type="entry name" value="WRN_exo"/>
    <property type="match status" value="1"/>
</dbReference>
<evidence type="ECO:0000313" key="13">
    <source>
        <dbReference type="Proteomes" id="UP000646827"/>
    </source>
</evidence>
<dbReference type="Pfam" id="PF01612">
    <property type="entry name" value="DNA_pol_A_exo1"/>
    <property type="match status" value="1"/>
</dbReference>
<evidence type="ECO:0000256" key="9">
    <source>
        <dbReference type="ARBA" id="ARBA00042761"/>
    </source>
</evidence>
<evidence type="ECO:0000256" key="5">
    <source>
        <dbReference type="ARBA" id="ARBA00022839"/>
    </source>
</evidence>
<keyword evidence="5" id="KW-0269">Exonuclease</keyword>
<keyword evidence="6" id="KW-0460">Magnesium</keyword>
<dbReference type="InterPro" id="IPR002562">
    <property type="entry name" value="3'-5'_exonuclease_dom"/>
</dbReference>
<keyword evidence="7" id="KW-0539">Nucleus</keyword>
<dbReference type="OrthoDB" id="1920326at2759"/>
<sequence>MKYNFSSLIGFDCEWSYNTQTYQLGKIATIQIADNNCVLVLYVFGLGELPSSLCKLLKNESVVKLGRGVNGDLSNIQRDFKIVCKGDLELGAFCKDKGVIHNGRLGIAAICEAVSEHSLDKDQSITLGSRDALELTQAQISFAAIDAWASLNVFEDVNSSRVIGIYIWEPTADDEVNKDRVIVKIMQVLVPGAMVTAHDEYLRAFGNSPFEVDVRLSKRRTYKNVPVQQPAPTTIISEVNNVNNTPNEPDDDEENSLNQDEELLIIDEEENLLEVDDREIAELSRAYGQQQLQQQ</sequence>